<accession>A0A9Q0TF29</accession>
<evidence type="ECO:0000313" key="3">
    <source>
        <dbReference type="EMBL" id="KAJ6710453.1"/>
    </source>
</evidence>
<protein>
    <submittedName>
        <fullName evidence="3">Uncharacterized protein</fullName>
    </submittedName>
</protein>
<reference evidence="3" key="1">
    <citation type="submission" date="2022-11" db="EMBL/GenBank/DDBJ databases">
        <authorList>
            <person name="Hyden B.L."/>
            <person name="Feng K."/>
            <person name="Yates T."/>
            <person name="Jawdy S."/>
            <person name="Smart L.B."/>
            <person name="Muchero W."/>
        </authorList>
    </citation>
    <scope>NUCLEOTIDE SEQUENCE</scope>
    <source>
        <tissue evidence="3">Shoot tip</tissue>
    </source>
</reference>
<evidence type="ECO:0000256" key="1">
    <source>
        <dbReference type="SAM" id="MobiDB-lite"/>
    </source>
</evidence>
<dbReference type="Proteomes" id="UP001151752">
    <property type="component" value="Chromosome 2"/>
</dbReference>
<keyword evidence="4" id="KW-1185">Reference proteome</keyword>
<gene>
    <name evidence="3" type="ORF">OIU74_011353</name>
</gene>
<feature type="chain" id="PRO_5040210592" evidence="2">
    <location>
        <begin position="17"/>
        <end position="112"/>
    </location>
</feature>
<feature type="compositionally biased region" description="Basic and acidic residues" evidence="1">
    <location>
        <begin position="86"/>
        <end position="101"/>
    </location>
</feature>
<reference evidence="3" key="2">
    <citation type="journal article" date="2023" name="Int. J. Mol. Sci.">
        <title>De Novo Assembly and Annotation of 11 Diverse Shrub Willow (Salix) Genomes Reveals Novel Gene Organization in Sex-Linked Regions.</title>
        <authorList>
            <person name="Hyden B."/>
            <person name="Feng K."/>
            <person name="Yates T.B."/>
            <person name="Jawdy S."/>
            <person name="Cereghino C."/>
            <person name="Smart L.B."/>
            <person name="Muchero W."/>
        </authorList>
    </citation>
    <scope>NUCLEOTIDE SEQUENCE</scope>
    <source>
        <tissue evidence="3">Shoot tip</tissue>
    </source>
</reference>
<evidence type="ECO:0000256" key="2">
    <source>
        <dbReference type="SAM" id="SignalP"/>
    </source>
</evidence>
<dbReference type="AlphaFoldDB" id="A0A9Q0TF29"/>
<feature type="region of interest" description="Disordered" evidence="1">
    <location>
        <begin position="50"/>
        <end position="112"/>
    </location>
</feature>
<dbReference type="EMBL" id="JAPFFM010000015">
    <property type="protein sequence ID" value="KAJ6710453.1"/>
    <property type="molecule type" value="Genomic_DNA"/>
</dbReference>
<comment type="caution">
    <text evidence="3">The sequence shown here is derived from an EMBL/GenBank/DDBJ whole genome shotgun (WGS) entry which is preliminary data.</text>
</comment>
<feature type="signal peptide" evidence="2">
    <location>
        <begin position="1"/>
        <end position="16"/>
    </location>
</feature>
<organism evidence="3 4">
    <name type="scientific">Salix koriyanagi</name>
    <dbReference type="NCBI Taxonomy" id="2511006"/>
    <lineage>
        <taxon>Eukaryota</taxon>
        <taxon>Viridiplantae</taxon>
        <taxon>Streptophyta</taxon>
        <taxon>Embryophyta</taxon>
        <taxon>Tracheophyta</taxon>
        <taxon>Spermatophyta</taxon>
        <taxon>Magnoliopsida</taxon>
        <taxon>eudicotyledons</taxon>
        <taxon>Gunneridae</taxon>
        <taxon>Pentapetalae</taxon>
        <taxon>rosids</taxon>
        <taxon>fabids</taxon>
        <taxon>Malpighiales</taxon>
        <taxon>Salicaceae</taxon>
        <taxon>Saliceae</taxon>
        <taxon>Salix</taxon>
    </lineage>
</organism>
<proteinExistence type="predicted"/>
<name>A0A9Q0TF29_9ROSI</name>
<keyword evidence="2" id="KW-0732">Signal</keyword>
<evidence type="ECO:0000313" key="4">
    <source>
        <dbReference type="Proteomes" id="UP001151752"/>
    </source>
</evidence>
<sequence>METTLFLSHLFYIVTTFTVPPPSATPCSETLATPTCKTPSATTAQSRAFSIQKDGGSPNMGVNTSPKPYLKPNYGGGVRASGRVMRGSEEMGKKREMESMKEAGCGGTDIGR</sequence>